<dbReference type="PROSITE" id="PS51007">
    <property type="entry name" value="CYTC"/>
    <property type="match status" value="2"/>
</dbReference>
<evidence type="ECO:0000259" key="7">
    <source>
        <dbReference type="PROSITE" id="PS51007"/>
    </source>
</evidence>
<dbReference type="NCBIfam" id="TIGR02276">
    <property type="entry name" value="beta_rpt_yvtn"/>
    <property type="match status" value="1"/>
</dbReference>
<evidence type="ECO:0000256" key="2">
    <source>
        <dbReference type="ARBA" id="ARBA00022723"/>
    </source>
</evidence>
<dbReference type="InterPro" id="IPR011043">
    <property type="entry name" value="Gal_Oxase/kelch_b-propeller"/>
</dbReference>
<dbReference type="SMART" id="SM00758">
    <property type="entry name" value="PA14"/>
    <property type="match status" value="2"/>
</dbReference>
<name>A0ABU9BUG1_9BURK</name>
<dbReference type="SMART" id="SM00089">
    <property type="entry name" value="PKD"/>
    <property type="match status" value="2"/>
</dbReference>
<dbReference type="EMBL" id="JBBUTG010000018">
    <property type="protein sequence ID" value="MEK8033611.1"/>
    <property type="molecule type" value="Genomic_DNA"/>
</dbReference>
<dbReference type="CDD" id="cd02851">
    <property type="entry name" value="E_set_GO_C"/>
    <property type="match status" value="1"/>
</dbReference>
<gene>
    <name evidence="9" type="ORF">AACH06_22545</name>
</gene>
<dbReference type="InterPro" id="IPR004852">
    <property type="entry name" value="Di-haem_cyt_c_peroxidsae"/>
</dbReference>
<dbReference type="InterPro" id="IPR037293">
    <property type="entry name" value="Gal_Oxidase_central_sf"/>
</dbReference>
<feature type="region of interest" description="Disordered" evidence="5">
    <location>
        <begin position="33"/>
        <end position="53"/>
    </location>
</feature>
<dbReference type="InterPro" id="IPR009056">
    <property type="entry name" value="Cyt_c-like_dom"/>
</dbReference>
<evidence type="ECO:0000313" key="10">
    <source>
        <dbReference type="Proteomes" id="UP001371218"/>
    </source>
</evidence>
<proteinExistence type="predicted"/>
<dbReference type="Pfam" id="PF05345">
    <property type="entry name" value="He_PIG"/>
    <property type="match status" value="1"/>
</dbReference>
<dbReference type="Gene3D" id="2.130.10.80">
    <property type="entry name" value="Galactose oxidase/kelch, beta-propeller"/>
    <property type="match status" value="1"/>
</dbReference>
<evidence type="ECO:0000256" key="5">
    <source>
        <dbReference type="SAM" id="MobiDB-lite"/>
    </source>
</evidence>
<feature type="domain" description="PA14" evidence="8">
    <location>
        <begin position="1485"/>
        <end position="1624"/>
    </location>
</feature>
<comment type="caution">
    <text evidence="9">The sequence shown here is derived from an EMBL/GenBank/DDBJ whole genome shotgun (WGS) entry which is preliminary data.</text>
</comment>
<dbReference type="InterPro" id="IPR015943">
    <property type="entry name" value="WD40/YVTN_repeat-like_dom_sf"/>
</dbReference>
<dbReference type="Pfam" id="PF07691">
    <property type="entry name" value="PA14"/>
    <property type="match status" value="2"/>
</dbReference>
<dbReference type="PROSITE" id="PS50093">
    <property type="entry name" value="PKD"/>
    <property type="match status" value="1"/>
</dbReference>
<dbReference type="InterPro" id="IPR011964">
    <property type="entry name" value="YVTN_b-propeller_repeat"/>
</dbReference>
<dbReference type="Gene3D" id="2.60.40.10">
    <property type="entry name" value="Immunoglobulins"/>
    <property type="match status" value="3"/>
</dbReference>
<dbReference type="InterPro" id="IPR011045">
    <property type="entry name" value="N2O_reductase_N"/>
</dbReference>
<keyword evidence="1 4" id="KW-0349">Heme</keyword>
<dbReference type="InterPro" id="IPR011658">
    <property type="entry name" value="PA14_dom"/>
</dbReference>
<dbReference type="InterPro" id="IPR014756">
    <property type="entry name" value="Ig_E-set"/>
</dbReference>
<dbReference type="Pfam" id="PF09118">
    <property type="entry name" value="GO-like_E_set"/>
    <property type="match status" value="1"/>
</dbReference>
<dbReference type="SUPFAM" id="SSF50974">
    <property type="entry name" value="Nitrous oxide reductase, N-terminal domain"/>
    <property type="match status" value="1"/>
</dbReference>
<dbReference type="InterPro" id="IPR015919">
    <property type="entry name" value="Cadherin-like_sf"/>
</dbReference>
<dbReference type="Gene3D" id="3.90.182.10">
    <property type="entry name" value="Toxin - Anthrax Protective Antigen,domain 1"/>
    <property type="match status" value="2"/>
</dbReference>
<dbReference type="CDD" id="cd00146">
    <property type="entry name" value="PKD"/>
    <property type="match status" value="1"/>
</dbReference>
<dbReference type="SUPFAM" id="SSF49299">
    <property type="entry name" value="PKD domain"/>
    <property type="match status" value="1"/>
</dbReference>
<dbReference type="Gene3D" id="2.130.10.10">
    <property type="entry name" value="YVTN repeat-like/Quinoprotein amine dehydrogenase"/>
    <property type="match status" value="3"/>
</dbReference>
<dbReference type="InterPro" id="IPR015202">
    <property type="entry name" value="GO-like_E_set"/>
</dbReference>
<accession>A0ABU9BUG1</accession>
<feature type="domain" description="PA14" evidence="8">
    <location>
        <begin position="1340"/>
        <end position="1479"/>
    </location>
</feature>
<dbReference type="SUPFAM" id="SSF49313">
    <property type="entry name" value="Cadherin-like"/>
    <property type="match status" value="1"/>
</dbReference>
<feature type="domain" description="Cytochrome c" evidence="7">
    <location>
        <begin position="1082"/>
        <end position="1209"/>
    </location>
</feature>
<organism evidence="9 10">
    <name type="scientific">Ideonella lacteola</name>
    <dbReference type="NCBI Taxonomy" id="2984193"/>
    <lineage>
        <taxon>Bacteria</taxon>
        <taxon>Pseudomonadati</taxon>
        <taxon>Pseudomonadota</taxon>
        <taxon>Betaproteobacteria</taxon>
        <taxon>Burkholderiales</taxon>
        <taxon>Sphaerotilaceae</taxon>
        <taxon>Ideonella</taxon>
    </lineage>
</organism>
<keyword evidence="3 4" id="KW-0408">Iron</keyword>
<dbReference type="PROSITE" id="PS51820">
    <property type="entry name" value="PA14"/>
    <property type="match status" value="2"/>
</dbReference>
<dbReference type="InterPro" id="IPR035986">
    <property type="entry name" value="PKD_dom_sf"/>
</dbReference>
<evidence type="ECO:0000313" key="9">
    <source>
        <dbReference type="EMBL" id="MEK8033611.1"/>
    </source>
</evidence>
<dbReference type="InterPro" id="IPR000601">
    <property type="entry name" value="PKD_dom"/>
</dbReference>
<dbReference type="Pfam" id="PF00801">
    <property type="entry name" value="PKD"/>
    <property type="match status" value="1"/>
</dbReference>
<keyword evidence="2 4" id="KW-0479">Metal-binding</keyword>
<dbReference type="SUPFAM" id="SSF46626">
    <property type="entry name" value="Cytochrome c"/>
    <property type="match status" value="2"/>
</dbReference>
<evidence type="ECO:0000256" key="4">
    <source>
        <dbReference type="PROSITE-ProRule" id="PRU00433"/>
    </source>
</evidence>
<evidence type="ECO:0000256" key="1">
    <source>
        <dbReference type="ARBA" id="ARBA00022617"/>
    </source>
</evidence>
<dbReference type="InterPro" id="IPR013783">
    <property type="entry name" value="Ig-like_fold"/>
</dbReference>
<dbReference type="PANTHER" id="PTHR32208:SF21">
    <property type="entry name" value="LOW QUALITY PROTEIN: ALDEHYDE OXIDASE GLOX-LIKE"/>
    <property type="match status" value="1"/>
</dbReference>
<dbReference type="SUPFAM" id="SSF56988">
    <property type="entry name" value="Anthrax protective antigen"/>
    <property type="match status" value="2"/>
</dbReference>
<dbReference type="SUPFAM" id="SSF50965">
    <property type="entry name" value="Galactose oxidase, central domain"/>
    <property type="match status" value="1"/>
</dbReference>
<dbReference type="SUPFAM" id="SSF81296">
    <property type="entry name" value="E set domains"/>
    <property type="match status" value="1"/>
</dbReference>
<evidence type="ECO:0000256" key="3">
    <source>
        <dbReference type="ARBA" id="ARBA00023004"/>
    </source>
</evidence>
<dbReference type="InterPro" id="IPR022409">
    <property type="entry name" value="PKD/Chitinase_dom"/>
</dbReference>
<dbReference type="RefSeq" id="WP_341428035.1">
    <property type="nucleotide sequence ID" value="NZ_JBBUTG010000018.1"/>
</dbReference>
<reference evidence="9 10" key="1">
    <citation type="submission" date="2024-04" db="EMBL/GenBank/DDBJ databases">
        <title>Novel species of the genus Ideonella isolated from streams.</title>
        <authorList>
            <person name="Lu H."/>
        </authorList>
    </citation>
    <scope>NUCLEOTIDE SEQUENCE [LARGE SCALE GENOMIC DNA]</scope>
    <source>
        <strain evidence="9 10">DXS29W</strain>
    </source>
</reference>
<dbReference type="InterPro" id="IPR037524">
    <property type="entry name" value="PA14/GLEYA"/>
</dbReference>
<feature type="compositionally biased region" description="Polar residues" evidence="5">
    <location>
        <begin position="41"/>
        <end position="50"/>
    </location>
</feature>
<evidence type="ECO:0000259" key="8">
    <source>
        <dbReference type="PROSITE" id="PS51820"/>
    </source>
</evidence>
<dbReference type="Proteomes" id="UP001371218">
    <property type="component" value="Unassembled WGS sequence"/>
</dbReference>
<evidence type="ECO:0000259" key="6">
    <source>
        <dbReference type="PROSITE" id="PS50093"/>
    </source>
</evidence>
<feature type="domain" description="Cytochrome c" evidence="7">
    <location>
        <begin position="1225"/>
        <end position="1328"/>
    </location>
</feature>
<dbReference type="InterPro" id="IPR036909">
    <property type="entry name" value="Cyt_c-like_dom_sf"/>
</dbReference>
<dbReference type="Gene3D" id="1.10.760.10">
    <property type="entry name" value="Cytochrome c-like domain"/>
    <property type="match status" value="2"/>
</dbReference>
<dbReference type="Pfam" id="PF03150">
    <property type="entry name" value="CCP_MauG"/>
    <property type="match status" value="1"/>
</dbReference>
<protein>
    <submittedName>
        <fullName evidence="9">PA14 domain-containing protein</fullName>
    </submittedName>
</protein>
<dbReference type="PROSITE" id="PS51257">
    <property type="entry name" value="PROKAR_LIPOPROTEIN"/>
    <property type="match status" value="1"/>
</dbReference>
<dbReference type="PANTHER" id="PTHR32208">
    <property type="entry name" value="SECRETED PROTEIN-RELATED"/>
    <property type="match status" value="1"/>
</dbReference>
<feature type="domain" description="PKD" evidence="6">
    <location>
        <begin position="638"/>
        <end position="710"/>
    </location>
</feature>
<sequence length="1628" mass="170601">MNKTRFSAPSRGWRWCASVLTGTVLLASCGGGGNEAADDNTPAQKTSSASRRARAMNVVPPGITIPADAAQKGMFGRLANWPVIAVHAVLMPDGRVMSYGTKPDGQQTGYFNYDLWDSSQPVDSGHTTLPNGTATDIFCSSQVLLPDAGSTRVFIAGGDNWTGSGTTNTGNNNSNLLNAADNSLARGINMNRPRWYSTSTVLLNGEVLVQGGSGGTDRPEIRARDGSFRLLNTDTSALDYMYPRNFVAPDGRVFGYDSNGRMYYLDTTSGTLTMAGQFAAAYRGSDASAAMFRPGRILQFGGSSNGAAVIDITGNAPTVTPTTSMASQRRLATATLLADGRVLATGGSPVWNDINNAALNAEIWNPQTGQWTVGAAGAVARLYHSNALLLPDATVLVAGGGAPGPLNNLNAEIYYPPYLFTADGKEAPRPSILATPDYLQIGKTLTIDVDSASAISRVTLVKTGSTTHGWNMDQRFVEMSFRAEGNRLRVQAPTRAADAPPGYYQLFVFDANGVPSVAKLLFMGVASDPNPAVVPVLSTPANQAHTVGTSVDLALQATDPNGDTLSYSAAGLPPGLSIDAATGRITGQPSQVGSYNVVLGVSDGFNAASVTITWQVQGDVPLQLGAVVPTGPVQSRSSADFNASATGKDVQYQWNFGDGSPATDWSASGAATHTYTRAGTYFATVTVRDAFGSQQSQSFLQVVYLPATSALPTASGPVLTEAVSAGDPRVWVVNPDNDSVSVFNLTSRTKLAEIGVGTAPRTLARAADGRIWVANLRSASVSVIDPSSLAVIATVNLPRGSQPYAIAMSPNGAQAFVSLEASGQLLRFDTASRTQTASLAVGQHARHVAVSADGARVYVSRFVTPPLPGEGTATVQPTAATGGQVMVVDAVGMTVQRTIVLQHSDKVDAETQGRGVPNYLGALAISPDGTQGYVPSKQDNVKRGTRRDGLPLTFQNTVRAVSSRIDLASQSEDLAARVDHDNAGLASAAVFDSRGVYLFVALETSREVALLDAHTRSQLLRVDVGRAPQGLALSPDGLSLWVSNFMDRSLSVIDLKPLIERGQLSLPVVATVSTVAADKLAAQVLQGKRLFYDARDTRLSRDRYISCATCHHDGAADGRVWDLSDGGEGLRNTINLRGRASMGHGPLHWSANFDELQDFEGQIRRLHGGTGLMSDAAYFAGTRSQPLGDAKAGQSADLDALAAYVASLATFEPSPARPAAGSLSSAATLGKTVFTNHNCAACHGGLNFTRSGSVGQVDIGTIKPTSGQRLGGALTGLDVPTLRDVWMTSPYLHDGSAATLDAAVAAHRGVVLSPGDMSNLVAYLAEIGGDESAAVGGTSGGGTGLSGQYFNNIGLSGSYTVLRNEAVDFDWGTGAPASGIAADNFSVRWTGKLIVPTSGLYTFRTTSDDGVRLWINGTAVVDNWTDHAPTVNTTAAIPLTAGTPADIRLEYYERGGGAVMRLHWLTPGSSTFAAIPAAQLQPAIVGGSGLLGSYFNNRSFSGTPALTRTEAIDFNWGTGSPGAGVNVDNFAVRWTGTIDPTVTGVYYFQTVSDDGVRLSVNGTQLINNWTDHAPTTNTSGGITLTAGRRYTVTLEYYENGGGSEMRWRWRVPGSTSYVPVPASRLYTN</sequence>
<keyword evidence="10" id="KW-1185">Reference proteome</keyword>